<gene>
    <name evidence="1" type="ORF">HRR80_004662</name>
</gene>
<evidence type="ECO:0008006" key="3">
    <source>
        <dbReference type="Google" id="ProtNLM"/>
    </source>
</evidence>
<evidence type="ECO:0000313" key="1">
    <source>
        <dbReference type="EMBL" id="KAJ8991318.1"/>
    </source>
</evidence>
<dbReference type="PANTHER" id="PTHR13271">
    <property type="entry name" value="UNCHARACTERIZED PUTATIVE METHYLTRANSFERASE"/>
    <property type="match status" value="1"/>
</dbReference>
<organism evidence="1 2">
    <name type="scientific">Exophiala dermatitidis</name>
    <name type="common">Black yeast-like fungus</name>
    <name type="synonym">Wangiella dermatitidis</name>
    <dbReference type="NCBI Taxonomy" id="5970"/>
    <lineage>
        <taxon>Eukaryota</taxon>
        <taxon>Fungi</taxon>
        <taxon>Dikarya</taxon>
        <taxon>Ascomycota</taxon>
        <taxon>Pezizomycotina</taxon>
        <taxon>Eurotiomycetes</taxon>
        <taxon>Chaetothyriomycetidae</taxon>
        <taxon>Chaetothyriales</taxon>
        <taxon>Herpotrichiellaceae</taxon>
        <taxon>Exophiala</taxon>
    </lineage>
</organism>
<reference evidence="1" key="1">
    <citation type="submission" date="2023-01" db="EMBL/GenBank/DDBJ databases">
        <title>Exophiala dermititidis isolated from Cystic Fibrosis Patient.</title>
        <authorList>
            <person name="Kurbessoian T."/>
            <person name="Crocker A."/>
            <person name="Murante D."/>
            <person name="Hogan D.A."/>
            <person name="Stajich J.E."/>
        </authorList>
    </citation>
    <scope>NUCLEOTIDE SEQUENCE</scope>
    <source>
        <strain evidence="1">Ex8</strain>
    </source>
</reference>
<dbReference type="PANTHER" id="PTHR13271:SF135">
    <property type="entry name" value="SET DOMAIN PROTEIN (AFU_ORTHOLOGUE AFUA_4G11040)"/>
    <property type="match status" value="1"/>
</dbReference>
<protein>
    <recommendedName>
        <fullName evidence="3">SET domain-containing protein</fullName>
    </recommendedName>
</protein>
<name>A0AAN6IV39_EXODE</name>
<dbReference type="AlphaFoldDB" id="A0AAN6IV39"/>
<comment type="caution">
    <text evidence="1">The sequence shown here is derived from an EMBL/GenBank/DDBJ whole genome shotgun (WGS) entry which is preliminary data.</text>
</comment>
<dbReference type="InterPro" id="IPR046341">
    <property type="entry name" value="SET_dom_sf"/>
</dbReference>
<evidence type="ECO:0000313" key="2">
    <source>
        <dbReference type="Proteomes" id="UP001161757"/>
    </source>
</evidence>
<dbReference type="EMBL" id="JAJGCB010000008">
    <property type="protein sequence ID" value="KAJ8991318.1"/>
    <property type="molecule type" value="Genomic_DNA"/>
</dbReference>
<dbReference type="InterPro" id="IPR050600">
    <property type="entry name" value="SETD3_SETD6_MTase"/>
</dbReference>
<dbReference type="Gene3D" id="3.90.1410.10">
    <property type="entry name" value="set domain protein methyltransferase, domain 1"/>
    <property type="match status" value="1"/>
</dbReference>
<proteinExistence type="predicted"/>
<dbReference type="SUPFAM" id="SSF82199">
    <property type="entry name" value="SET domain"/>
    <property type="match status" value="1"/>
</dbReference>
<sequence>MTIFGSRSFTSQVLDATLPADKALLQQYRHDDGRDLCVLGELFAQHFGVLLPLVDISNHKPGAKVEWQARYSFVGLQVLEPYESGQEIFNNYGPRDNETLLVAYGFTIPDNPFDHVVISIRAPPGSPLEIARKWQPDLRSDPERRCFIFTHQHPQSTSARSLETALFSFDLLDSVSVLCANEREVQTMYTRQQTLMSYCLQETPRFEDGRLVLATVSQLLRDCSQRAARLRATDPTTMNAGVTPSNYKQQNAKVYRDSQLNMVETAAAVCKFVLKVATSEDASETILANLRQELPESIFDNLQTLVNRHGRLTHPHELLSSTGLLEMLPQSLSTSLQNCLSEIESNLQRISDAVDPTSLEKGRLAVMLSALYGEYLHGTRLPHRISAWLQQLVEWYPPDSELWSYVPTPGPWVPGEEPPPDLMNLLAARAAISPRMPAESNIKRWLRPERVCWGWNVMEEEMVRVPTNVFQVPGDQAESEIGRSLNSQVLIYWQRY</sequence>
<dbReference type="Proteomes" id="UP001161757">
    <property type="component" value="Unassembled WGS sequence"/>
</dbReference>
<accession>A0AAN6IV39</accession>
<dbReference type="GO" id="GO:0016279">
    <property type="term" value="F:protein-lysine N-methyltransferase activity"/>
    <property type="evidence" value="ECO:0007669"/>
    <property type="project" value="TreeGrafter"/>
</dbReference>